<dbReference type="SUPFAM" id="SSF82153">
    <property type="entry name" value="FAS1 domain"/>
    <property type="match status" value="1"/>
</dbReference>
<dbReference type="EMBL" id="SNRY01000041">
    <property type="protein sequence ID" value="KAA6349722.1"/>
    <property type="molecule type" value="Genomic_DNA"/>
</dbReference>
<sequence length="284" mass="32563">MKKQDETCMQSKPKSKNKLRVPFNLINNYVYMKKKIRMTCAVCSSFLMSLLMTGCTLFGLDLQEDYDYQHSYYDTEVNTDVWTFMNSRKDIFSGMLNAIEYVKDVDPSIVQLYQNPNSTYLLLTNTALTDLSSTSSYWSMNKLFNPDLPWENQYYSITFWSQVSKQTVIDLLRYHVIKGLHGYQQLNSTPTWFDTYAAADTAKVNLYLSNGREGYLYINNYVGVPSIVYVSSRSVSATGAQTTTNTTIAYTGLYPRTPNLIATNGIIHVVDRWFFPPTRGVLAQ</sequence>
<evidence type="ECO:0000313" key="1">
    <source>
        <dbReference type="EMBL" id="KAA6349722.1"/>
    </source>
</evidence>
<dbReference type="AlphaFoldDB" id="A0A5J4SVA4"/>
<name>A0A5J4SVA4_9ZZZZ</name>
<comment type="caution">
    <text evidence="1">The sequence shown here is derived from an EMBL/GenBank/DDBJ whole genome shotgun (WGS) entry which is preliminary data.</text>
</comment>
<dbReference type="Gene3D" id="2.30.180.10">
    <property type="entry name" value="FAS1 domain"/>
    <property type="match status" value="1"/>
</dbReference>
<gene>
    <name evidence="1" type="ORF">EZS27_002882</name>
</gene>
<reference evidence="1" key="1">
    <citation type="submission" date="2019-03" db="EMBL/GenBank/DDBJ databases">
        <title>Single cell metagenomics reveals metabolic interactions within the superorganism composed of flagellate Streblomastix strix and complex community of Bacteroidetes bacteria on its surface.</title>
        <authorList>
            <person name="Treitli S.C."/>
            <person name="Kolisko M."/>
            <person name="Husnik F."/>
            <person name="Keeling P."/>
            <person name="Hampl V."/>
        </authorList>
    </citation>
    <scope>NUCLEOTIDE SEQUENCE</scope>
    <source>
        <strain evidence="1">STM</strain>
    </source>
</reference>
<dbReference type="InterPro" id="IPR036378">
    <property type="entry name" value="FAS1_dom_sf"/>
</dbReference>
<protein>
    <recommendedName>
        <fullName evidence="2">FAS1 domain-containing protein</fullName>
    </recommendedName>
</protein>
<evidence type="ECO:0008006" key="2">
    <source>
        <dbReference type="Google" id="ProtNLM"/>
    </source>
</evidence>
<organism evidence="1">
    <name type="scientific">termite gut metagenome</name>
    <dbReference type="NCBI Taxonomy" id="433724"/>
    <lineage>
        <taxon>unclassified sequences</taxon>
        <taxon>metagenomes</taxon>
        <taxon>organismal metagenomes</taxon>
    </lineage>
</organism>
<proteinExistence type="predicted"/>
<accession>A0A5J4SVA4</accession>